<evidence type="ECO:0000313" key="4">
    <source>
        <dbReference type="Proteomes" id="UP000613768"/>
    </source>
</evidence>
<dbReference type="PANTHER" id="PTHR35812">
    <property type="entry name" value="LIPOPROTEIN"/>
    <property type="match status" value="1"/>
</dbReference>
<name>A0AAW3ZDF1_9GAMM</name>
<organism evidence="3 4">
    <name type="scientific">Pseudomarimonas arenosa</name>
    <dbReference type="NCBI Taxonomy" id="2774145"/>
    <lineage>
        <taxon>Bacteria</taxon>
        <taxon>Pseudomonadati</taxon>
        <taxon>Pseudomonadota</taxon>
        <taxon>Gammaproteobacteria</taxon>
        <taxon>Lysobacterales</taxon>
        <taxon>Lysobacteraceae</taxon>
        <taxon>Pseudomarimonas</taxon>
    </lineage>
</organism>
<protein>
    <submittedName>
        <fullName evidence="3">DUF1566 domain-containing protein</fullName>
    </submittedName>
</protein>
<comment type="caution">
    <text evidence="3">The sequence shown here is derived from an EMBL/GenBank/DDBJ whole genome shotgun (WGS) entry which is preliminary data.</text>
</comment>
<evidence type="ECO:0000259" key="2">
    <source>
        <dbReference type="Pfam" id="PF07603"/>
    </source>
</evidence>
<keyword evidence="4" id="KW-1185">Reference proteome</keyword>
<reference evidence="3 4" key="1">
    <citation type="submission" date="2020-09" db="EMBL/GenBank/DDBJ databases">
        <title>Pseudoxanthomonas sp. CAU 1598 isolated from sand of Yaerae Beach.</title>
        <authorList>
            <person name="Kim W."/>
        </authorList>
    </citation>
    <scope>NUCLEOTIDE SEQUENCE [LARGE SCALE GENOMIC DNA]</scope>
    <source>
        <strain evidence="3 4">CAU 1598</strain>
    </source>
</reference>
<dbReference type="EMBL" id="JACYTR010000002">
    <property type="protein sequence ID" value="MBD8524340.1"/>
    <property type="molecule type" value="Genomic_DNA"/>
</dbReference>
<accession>A0AAW3ZDF1</accession>
<dbReference type="InterPro" id="IPR011460">
    <property type="entry name" value="Lcl_C"/>
</dbReference>
<feature type="chain" id="PRO_5043520566" evidence="1">
    <location>
        <begin position="30"/>
        <end position="266"/>
    </location>
</feature>
<dbReference type="AlphaFoldDB" id="A0AAW3ZDF1"/>
<dbReference type="Pfam" id="PF07603">
    <property type="entry name" value="Lcl_C"/>
    <property type="match status" value="1"/>
</dbReference>
<dbReference type="Proteomes" id="UP000613768">
    <property type="component" value="Unassembled WGS sequence"/>
</dbReference>
<feature type="signal peptide" evidence="1">
    <location>
        <begin position="1"/>
        <end position="29"/>
    </location>
</feature>
<evidence type="ECO:0000313" key="3">
    <source>
        <dbReference type="EMBL" id="MBD8524340.1"/>
    </source>
</evidence>
<gene>
    <name evidence="3" type="ORF">IFO71_01160</name>
</gene>
<proteinExistence type="predicted"/>
<feature type="domain" description="Lcl C-terminal" evidence="2">
    <location>
        <begin position="108"/>
        <end position="263"/>
    </location>
</feature>
<keyword evidence="1" id="KW-0732">Signal</keyword>
<sequence length="266" mass="27480">MPWTCSTPRHAVPVLALLAVLFAPADAVATDSGQTRCFDASGSTGVVSPATPDPEAAGFNRQDCSLGASAAAALGVQYPSDIGSRGKDFSKLGSDGSVLPASASSWSCVRDNQTGLIWEVKTSDGGLRDRNHSYTWYSDDANSNGGLSGSLGSDTCAGTLTAGQCNTQAFIDAVNALTGNDRLCAATDWRLPRIDELQSIVDLSVNPRPAIDTALFPNTVPAIYWSASNAAGTPTGAWGLMFDGGVASFYSKGSSGAYVRLVRSTP</sequence>
<dbReference type="PANTHER" id="PTHR35812:SF1">
    <property type="entry name" value="LIPOPROTEIN"/>
    <property type="match status" value="1"/>
</dbReference>
<evidence type="ECO:0000256" key="1">
    <source>
        <dbReference type="SAM" id="SignalP"/>
    </source>
</evidence>
<dbReference type="RefSeq" id="WP_192027693.1">
    <property type="nucleotide sequence ID" value="NZ_JACYTR010000002.1"/>
</dbReference>